<evidence type="ECO:0000256" key="1">
    <source>
        <dbReference type="ARBA" id="ARBA00004141"/>
    </source>
</evidence>
<feature type="region of interest" description="Disordered" evidence="9">
    <location>
        <begin position="1"/>
        <end position="24"/>
    </location>
</feature>
<dbReference type="SUPFAM" id="SSF57850">
    <property type="entry name" value="RING/U-box"/>
    <property type="match status" value="1"/>
</dbReference>
<dbReference type="CDD" id="cd16532">
    <property type="entry name" value="RING-HC_RNFT1-like"/>
    <property type="match status" value="1"/>
</dbReference>
<evidence type="ECO:0000313" key="12">
    <source>
        <dbReference type="EMBL" id="CAH0723552.1"/>
    </source>
</evidence>
<evidence type="ECO:0000259" key="11">
    <source>
        <dbReference type="SMART" id="SM00184"/>
    </source>
</evidence>
<evidence type="ECO:0000313" key="13">
    <source>
        <dbReference type="Proteomes" id="UP000838878"/>
    </source>
</evidence>
<keyword evidence="5" id="KW-0833">Ubl conjugation pathway</keyword>
<comment type="subcellular location">
    <subcellularLocation>
        <location evidence="1">Membrane</location>
        <topology evidence="1">Multi-pass membrane protein</topology>
    </subcellularLocation>
</comment>
<dbReference type="InterPro" id="IPR044235">
    <property type="entry name" value="RNFT1/2"/>
</dbReference>
<keyword evidence="8 10" id="KW-0472">Membrane</keyword>
<organism evidence="12 13">
    <name type="scientific">Brenthis ino</name>
    <name type="common">lesser marbled fritillary</name>
    <dbReference type="NCBI Taxonomy" id="405034"/>
    <lineage>
        <taxon>Eukaryota</taxon>
        <taxon>Metazoa</taxon>
        <taxon>Ecdysozoa</taxon>
        <taxon>Arthropoda</taxon>
        <taxon>Hexapoda</taxon>
        <taxon>Insecta</taxon>
        <taxon>Pterygota</taxon>
        <taxon>Neoptera</taxon>
        <taxon>Endopterygota</taxon>
        <taxon>Lepidoptera</taxon>
        <taxon>Glossata</taxon>
        <taxon>Ditrysia</taxon>
        <taxon>Papilionoidea</taxon>
        <taxon>Nymphalidae</taxon>
        <taxon>Heliconiinae</taxon>
        <taxon>Argynnini</taxon>
        <taxon>Brenthis</taxon>
    </lineage>
</organism>
<evidence type="ECO:0000256" key="7">
    <source>
        <dbReference type="ARBA" id="ARBA00022989"/>
    </source>
</evidence>
<dbReference type="PROSITE" id="PS00518">
    <property type="entry name" value="ZF_RING_1"/>
    <property type="match status" value="1"/>
</dbReference>
<feature type="region of interest" description="Disordered" evidence="9">
    <location>
        <begin position="74"/>
        <end position="98"/>
    </location>
</feature>
<proteinExistence type="predicted"/>
<keyword evidence="2 10" id="KW-0812">Transmembrane</keyword>
<evidence type="ECO:0000256" key="8">
    <source>
        <dbReference type="ARBA" id="ARBA00023136"/>
    </source>
</evidence>
<keyword evidence="7 10" id="KW-1133">Transmembrane helix</keyword>
<dbReference type="GO" id="GO:0061630">
    <property type="term" value="F:ubiquitin protein ligase activity"/>
    <property type="evidence" value="ECO:0007669"/>
    <property type="project" value="InterPro"/>
</dbReference>
<dbReference type="PANTHER" id="PTHR15860">
    <property type="entry name" value="UNCHARACTERIZED RING FINGER-CONTAINING PROTEIN"/>
    <property type="match status" value="1"/>
</dbReference>
<dbReference type="Gene3D" id="3.30.40.10">
    <property type="entry name" value="Zinc/RING finger domain, C3HC4 (zinc finger)"/>
    <property type="match status" value="1"/>
</dbReference>
<sequence length="467" mass="52811">MAQANQVNLDIEDEPAEENSNRNNAIHRMDSVSRPLAPNRSNIGLGDRLNSVFREIRPLVEHARMGNNARLSLPTWLPRNPPGTHQAGEGPQRPQSSIAHVNLGPTSQTYIVNDRGTAITQRSTSQGMSNSASNDSNLSEQAEEQAEINISVNPSNNNNIHDNADNDSQSEDGTQQVVDVRATLNLLLRYAPFYFILFVKYLYDSREGIITFIILLCTFHHSDSIVTRENGKQMNRSLVSLFSELTFTTSCILIVHFLFGHGKLLPNVVMFPSYTDPISVWELLWLVVLTDLIVRIITVNLKILITMMPAFILPFQKRGKVYLFTEAMSQLYRSLLTVQPWVFYLLESYEGSEKMVGMFLTCIYGISKLFELLFRLRLLKHAVWTLLQSVNLGTKPTCEQLVSAGDSCPICHDDYTTPVRLGCSHIFCELCIAAWLDREHTCPLCRAKVADEPTWRDGSTTYDFQLY</sequence>
<dbReference type="GO" id="GO:0008270">
    <property type="term" value="F:zinc ion binding"/>
    <property type="evidence" value="ECO:0007669"/>
    <property type="project" value="UniProtKB-KW"/>
</dbReference>
<feature type="compositionally biased region" description="Polar residues" evidence="9">
    <location>
        <begin position="121"/>
        <end position="140"/>
    </location>
</feature>
<evidence type="ECO:0000256" key="6">
    <source>
        <dbReference type="ARBA" id="ARBA00022833"/>
    </source>
</evidence>
<reference evidence="12" key="1">
    <citation type="submission" date="2021-12" db="EMBL/GenBank/DDBJ databases">
        <authorList>
            <person name="Martin H S."/>
        </authorList>
    </citation>
    <scope>NUCLEOTIDE SEQUENCE</scope>
</reference>
<accession>A0A8J9W1B5</accession>
<keyword evidence="4" id="KW-0863">Zinc-finger</keyword>
<dbReference type="OrthoDB" id="9049620at2759"/>
<evidence type="ECO:0000256" key="10">
    <source>
        <dbReference type="SAM" id="Phobius"/>
    </source>
</evidence>
<evidence type="ECO:0000256" key="9">
    <source>
        <dbReference type="SAM" id="MobiDB-lite"/>
    </source>
</evidence>
<dbReference type="Proteomes" id="UP000838878">
    <property type="component" value="Chromosome 4"/>
</dbReference>
<dbReference type="InterPro" id="IPR001841">
    <property type="entry name" value="Znf_RING"/>
</dbReference>
<dbReference type="InterPro" id="IPR017907">
    <property type="entry name" value="Znf_RING_CS"/>
</dbReference>
<feature type="transmembrane region" description="Helical" evidence="10">
    <location>
        <begin position="238"/>
        <end position="259"/>
    </location>
</feature>
<dbReference type="EMBL" id="OV170224">
    <property type="protein sequence ID" value="CAH0723552.1"/>
    <property type="molecule type" value="Genomic_DNA"/>
</dbReference>
<dbReference type="PANTHER" id="PTHR15860:SF0">
    <property type="entry name" value="LP20373P"/>
    <property type="match status" value="1"/>
</dbReference>
<keyword evidence="3" id="KW-0479">Metal-binding</keyword>
<feature type="domain" description="RING-type" evidence="11">
    <location>
        <begin position="408"/>
        <end position="445"/>
    </location>
</feature>
<feature type="compositionally biased region" description="Low complexity" evidence="9">
    <location>
        <begin position="148"/>
        <end position="161"/>
    </location>
</feature>
<dbReference type="InterPro" id="IPR013083">
    <property type="entry name" value="Znf_RING/FYVE/PHD"/>
</dbReference>
<evidence type="ECO:0000256" key="5">
    <source>
        <dbReference type="ARBA" id="ARBA00022786"/>
    </source>
</evidence>
<gene>
    <name evidence="12" type="ORF">BINO364_LOCUS9374</name>
</gene>
<dbReference type="Pfam" id="PF13639">
    <property type="entry name" value="zf-RING_2"/>
    <property type="match status" value="1"/>
</dbReference>
<evidence type="ECO:0000256" key="4">
    <source>
        <dbReference type="ARBA" id="ARBA00022771"/>
    </source>
</evidence>
<name>A0A8J9W1B5_9NEOP</name>
<feature type="non-terminal residue" evidence="12">
    <location>
        <position position="467"/>
    </location>
</feature>
<evidence type="ECO:0000256" key="3">
    <source>
        <dbReference type="ARBA" id="ARBA00022723"/>
    </source>
</evidence>
<dbReference type="AlphaFoldDB" id="A0A8J9W1B5"/>
<protein>
    <recommendedName>
        <fullName evidence="11">RING-type domain-containing protein</fullName>
    </recommendedName>
</protein>
<keyword evidence="13" id="KW-1185">Reference proteome</keyword>
<dbReference type="SMART" id="SM00184">
    <property type="entry name" value="RING"/>
    <property type="match status" value="1"/>
</dbReference>
<evidence type="ECO:0000256" key="2">
    <source>
        <dbReference type="ARBA" id="ARBA00022692"/>
    </source>
</evidence>
<keyword evidence="6" id="KW-0862">Zinc</keyword>
<dbReference type="GO" id="GO:0016020">
    <property type="term" value="C:membrane"/>
    <property type="evidence" value="ECO:0007669"/>
    <property type="project" value="UniProtKB-SubCell"/>
</dbReference>
<dbReference type="GO" id="GO:1904294">
    <property type="term" value="P:positive regulation of ERAD pathway"/>
    <property type="evidence" value="ECO:0007669"/>
    <property type="project" value="InterPro"/>
</dbReference>
<feature type="region of interest" description="Disordered" evidence="9">
    <location>
        <begin position="121"/>
        <end position="173"/>
    </location>
</feature>